<feature type="region of interest" description="Disordered" evidence="1">
    <location>
        <begin position="31"/>
        <end position="63"/>
    </location>
</feature>
<dbReference type="AlphaFoldDB" id="A0A835Z5K2"/>
<gene>
    <name evidence="2" type="ORF">JKP88DRAFT_306780</name>
</gene>
<sequence length="746" mass="82597">MPALSQQGLQAARATASSPWRCQVPWRLGAGTHQQRAVPLGSPGDAGARNNDLPQLSTKTHKRSEVRQKAQAAQPLNAQYKTQVWQSAGQKEKGWLRTMATIASPARAWAQEGPELLSPEEQAEWRRYVVAAANIRSLAFQRRAQPGTLRPQARFTLLPVTALRPAFLQLSQDTIGTLVNKVVDAHIPVLKARVNEARPRRRADLAVVQPLFANVTGVAAWFDATLAQGAAADELTRNHYRHLDYYIGAGTQQREALKSALQQGQSNTAWWGGVFDFHTRRRRRRRERPRHRRRPDPKLRYRRRHGPKGQQRRKPLRPKGGKTAGGLPLLWGLGWTLAPPDGSGGGGARGQRPVWLVNHLMTDGLKVCVGLVAVIKPRQQEREEAGAEREGEDTEGEGEDTDDGTEHQVQVNCGRLPTGVAELRKRGYRSVQAEFDIKRDKRGVFNSVKKLPDKWLQALHDADETEGGAIPEKYAIKAIGVDPGQKSIAVSVRGLVTPSLSAADLKGTAVESRTADFKFEALAKNSQRYFERCNRRDPQFQAAEAQFTEQTSLRRPGVAVAANYAAVTYDTLSVRTRHYFTWERRMRSFNSYRARERAVARVARDIIGPRDTGVHRVVFFGKAEFGSGSRGPIPRKRLIRHLACLAAVVLTDEYRTSITCPQDRAPLHRLALGSRVFRCANARPGVPVEVRCNVGAIDRDHAGADNILMCGVAMLLGGVRPAAFRRGPDCGKAASQAHVWVNPHAG</sequence>
<accession>A0A835Z5K2</accession>
<name>A0A835Z5K2_9STRA</name>
<evidence type="ECO:0000313" key="3">
    <source>
        <dbReference type="Proteomes" id="UP000664859"/>
    </source>
</evidence>
<evidence type="ECO:0000256" key="1">
    <source>
        <dbReference type="SAM" id="MobiDB-lite"/>
    </source>
</evidence>
<dbReference type="Proteomes" id="UP000664859">
    <property type="component" value="Unassembled WGS sequence"/>
</dbReference>
<proteinExistence type="predicted"/>
<reference evidence="2" key="1">
    <citation type="submission" date="2021-02" db="EMBL/GenBank/DDBJ databases">
        <title>First Annotated Genome of the Yellow-green Alga Tribonema minus.</title>
        <authorList>
            <person name="Mahan K.M."/>
        </authorList>
    </citation>
    <scope>NUCLEOTIDE SEQUENCE</scope>
    <source>
        <strain evidence="2">UTEX B ZZ1240</strain>
    </source>
</reference>
<keyword evidence="3" id="KW-1185">Reference proteome</keyword>
<feature type="compositionally biased region" description="Basic residues" evidence="1">
    <location>
        <begin position="281"/>
        <end position="320"/>
    </location>
</feature>
<protein>
    <submittedName>
        <fullName evidence="2">Uncharacterized protein</fullName>
    </submittedName>
</protein>
<feature type="compositionally biased region" description="Basic and acidic residues" evidence="1">
    <location>
        <begin position="379"/>
        <end position="389"/>
    </location>
</feature>
<feature type="compositionally biased region" description="Acidic residues" evidence="1">
    <location>
        <begin position="390"/>
        <end position="403"/>
    </location>
</feature>
<dbReference type="EMBL" id="JAFCMP010000086">
    <property type="protein sequence ID" value="KAG5187641.1"/>
    <property type="molecule type" value="Genomic_DNA"/>
</dbReference>
<feature type="region of interest" description="Disordered" evidence="1">
    <location>
        <begin position="379"/>
        <end position="406"/>
    </location>
</feature>
<comment type="caution">
    <text evidence="2">The sequence shown here is derived from an EMBL/GenBank/DDBJ whole genome shotgun (WGS) entry which is preliminary data.</text>
</comment>
<evidence type="ECO:0000313" key="2">
    <source>
        <dbReference type="EMBL" id="KAG5187641.1"/>
    </source>
</evidence>
<organism evidence="2 3">
    <name type="scientific">Tribonema minus</name>
    <dbReference type="NCBI Taxonomy" id="303371"/>
    <lineage>
        <taxon>Eukaryota</taxon>
        <taxon>Sar</taxon>
        <taxon>Stramenopiles</taxon>
        <taxon>Ochrophyta</taxon>
        <taxon>PX clade</taxon>
        <taxon>Xanthophyceae</taxon>
        <taxon>Tribonematales</taxon>
        <taxon>Tribonemataceae</taxon>
        <taxon>Tribonema</taxon>
    </lineage>
</organism>
<feature type="region of interest" description="Disordered" evidence="1">
    <location>
        <begin position="281"/>
        <end position="323"/>
    </location>
</feature>